<evidence type="ECO:0000313" key="3">
    <source>
        <dbReference type="Proteomes" id="UP001596142"/>
    </source>
</evidence>
<dbReference type="Proteomes" id="UP001596142">
    <property type="component" value="Unassembled WGS sequence"/>
</dbReference>
<protein>
    <submittedName>
        <fullName evidence="2">Uncharacterized protein</fullName>
    </submittedName>
</protein>
<keyword evidence="3" id="KW-1185">Reference proteome</keyword>
<keyword evidence="1" id="KW-0175">Coiled coil</keyword>
<sequence>MTVSEKKAMEDMQRKIEELTVELRELKYHNRNDFENLDTDSFLTEVYN</sequence>
<reference evidence="3" key="1">
    <citation type="journal article" date="2019" name="Int. J. Syst. Evol. Microbiol.">
        <title>The Global Catalogue of Microorganisms (GCM) 10K type strain sequencing project: providing services to taxonomists for standard genome sequencing and annotation.</title>
        <authorList>
            <consortium name="The Broad Institute Genomics Platform"/>
            <consortium name="The Broad Institute Genome Sequencing Center for Infectious Disease"/>
            <person name="Wu L."/>
            <person name="Ma J."/>
        </authorList>
    </citation>
    <scope>NUCLEOTIDE SEQUENCE [LARGE SCALE GENOMIC DNA]</scope>
    <source>
        <strain evidence="3">CECT 7184</strain>
    </source>
</reference>
<proteinExistence type="predicted"/>
<feature type="coiled-coil region" evidence="1">
    <location>
        <begin position="2"/>
        <end position="29"/>
    </location>
</feature>
<dbReference type="RefSeq" id="WP_198153516.1">
    <property type="nucleotide sequence ID" value="NZ_JBHSOZ010000004.1"/>
</dbReference>
<gene>
    <name evidence="2" type="ORF">ACFPU1_10580</name>
</gene>
<name>A0ABW0YPE8_9BACI</name>
<comment type="caution">
    <text evidence="2">The sequence shown here is derived from an EMBL/GenBank/DDBJ whole genome shotgun (WGS) entry which is preliminary data.</text>
</comment>
<evidence type="ECO:0000256" key="1">
    <source>
        <dbReference type="SAM" id="Coils"/>
    </source>
</evidence>
<dbReference type="EMBL" id="JBHSOZ010000004">
    <property type="protein sequence ID" value="MFC5713232.1"/>
    <property type="molecule type" value="Genomic_DNA"/>
</dbReference>
<evidence type="ECO:0000313" key="2">
    <source>
        <dbReference type="EMBL" id="MFC5713232.1"/>
    </source>
</evidence>
<accession>A0ABW0YPE8</accession>
<organism evidence="2 3">
    <name type="scientific">Thalassorhabdus alkalitolerans</name>
    <dbReference type="NCBI Taxonomy" id="2282697"/>
    <lineage>
        <taxon>Bacteria</taxon>
        <taxon>Bacillati</taxon>
        <taxon>Bacillota</taxon>
        <taxon>Bacilli</taxon>
        <taxon>Bacillales</taxon>
        <taxon>Bacillaceae</taxon>
        <taxon>Thalassorhabdus</taxon>
    </lineage>
</organism>